<keyword evidence="5" id="KW-1185">Reference proteome</keyword>
<dbReference type="SUPFAM" id="SSF52047">
    <property type="entry name" value="RNI-like"/>
    <property type="match status" value="1"/>
</dbReference>
<dbReference type="InterPro" id="IPR001611">
    <property type="entry name" value="Leu-rich_rpt"/>
</dbReference>
<dbReference type="Proteomes" id="UP001189429">
    <property type="component" value="Unassembled WGS sequence"/>
</dbReference>
<keyword evidence="2" id="KW-0433">Leucine-rich repeat</keyword>
<organism evidence="4 5">
    <name type="scientific">Prorocentrum cordatum</name>
    <dbReference type="NCBI Taxonomy" id="2364126"/>
    <lineage>
        <taxon>Eukaryota</taxon>
        <taxon>Sar</taxon>
        <taxon>Alveolata</taxon>
        <taxon>Dinophyceae</taxon>
        <taxon>Prorocentrales</taxon>
        <taxon>Prorocentraceae</taxon>
        <taxon>Prorocentrum</taxon>
    </lineage>
</organism>
<keyword evidence="3" id="KW-0677">Repeat</keyword>
<dbReference type="InterPro" id="IPR006553">
    <property type="entry name" value="Leu-rich_rpt_Cys-con_subtyp"/>
</dbReference>
<comment type="caution">
    <text evidence="4">The sequence shown here is derived from an EMBL/GenBank/DDBJ whole genome shotgun (WGS) entry which is preliminary data.</text>
</comment>
<evidence type="ECO:0000256" key="3">
    <source>
        <dbReference type="ARBA" id="ARBA00022737"/>
    </source>
</evidence>
<dbReference type="SMART" id="SM00367">
    <property type="entry name" value="LRR_CC"/>
    <property type="match status" value="4"/>
</dbReference>
<accession>A0ABN9V4I0</accession>
<dbReference type="Pfam" id="PF13516">
    <property type="entry name" value="LRR_6"/>
    <property type="match status" value="5"/>
</dbReference>
<dbReference type="PANTHER" id="PTHR24113">
    <property type="entry name" value="RAN GTPASE-ACTIVATING PROTEIN 1"/>
    <property type="match status" value="1"/>
</dbReference>
<dbReference type="InterPro" id="IPR032675">
    <property type="entry name" value="LRR_dom_sf"/>
</dbReference>
<keyword evidence="1" id="KW-0343">GTPase activation</keyword>
<evidence type="ECO:0000256" key="2">
    <source>
        <dbReference type="ARBA" id="ARBA00022614"/>
    </source>
</evidence>
<evidence type="ECO:0000256" key="1">
    <source>
        <dbReference type="ARBA" id="ARBA00022468"/>
    </source>
</evidence>
<reference evidence="4" key="1">
    <citation type="submission" date="2023-10" db="EMBL/GenBank/DDBJ databases">
        <authorList>
            <person name="Chen Y."/>
            <person name="Shah S."/>
            <person name="Dougan E. K."/>
            <person name="Thang M."/>
            <person name="Chan C."/>
        </authorList>
    </citation>
    <scope>NUCLEOTIDE SEQUENCE [LARGE SCALE GENOMIC DNA]</scope>
</reference>
<evidence type="ECO:0000313" key="4">
    <source>
        <dbReference type="EMBL" id="CAK0867737.1"/>
    </source>
</evidence>
<dbReference type="EMBL" id="CAUYUJ010016677">
    <property type="protein sequence ID" value="CAK0867737.1"/>
    <property type="molecule type" value="Genomic_DNA"/>
</dbReference>
<dbReference type="Gene3D" id="3.80.10.10">
    <property type="entry name" value="Ribonuclease Inhibitor"/>
    <property type="match status" value="2"/>
</dbReference>
<sequence>MGCCMASYRSQAAEPQMPPSVPELEEVPVPADVQAAEPQLPPDMPELEEVLVPGHRQADWERGGGLELDPVLGSGAVVLMDAEWMVRRARTGGVLEPRQALPPTAFMSHSAVKAATPQYFGGLLLHIACISHCWLQANHPDPRGHNLRILGRALQLASCATGPFVEYSGRWGVFMDFCCIHQNCRDREGCPQQRTYQRLEGSDSFEDDALGRFELEHALFKEALGSLGSFYSHPATVVFMLTRFPDDYGDAAKYTRSGNTEQYFNRGWCFCESSWAMLTKPSDRLVDLGRSTGAEALYSELVDTCTAGRRAPLLPDAFDVQLQSKGFTNGKDDRPRVAELYRSAFAQRFEAAKVLRYGALEWGDEAAQQLAAVLASGAAPQLRELDLGSNRVGDEGAARLAEVLRAPGAQPQLQYLNLGRNCVGDEGAARLAEALRAPGALPQLRRLDLGANRVGDEGAARLAEALRAPGALPQLRELGLTGNRVGDEGAARLAEALRALGALPQLQYLNLGRNRVGDEGAARLAEALRAPGALPQLRELNLGANPLGGPGRAALRAAWAEAERPEGGLFDFD</sequence>
<dbReference type="SMART" id="SM00368">
    <property type="entry name" value="LRR_RI"/>
    <property type="match status" value="6"/>
</dbReference>
<gene>
    <name evidence="4" type="ORF">PCOR1329_LOCUS54602</name>
</gene>
<name>A0ABN9V4I0_9DINO</name>
<proteinExistence type="predicted"/>
<dbReference type="PANTHER" id="PTHR24113:SF12">
    <property type="entry name" value="RAN GTPASE-ACTIVATING PROTEIN 1"/>
    <property type="match status" value="1"/>
</dbReference>
<evidence type="ECO:0000313" key="5">
    <source>
        <dbReference type="Proteomes" id="UP001189429"/>
    </source>
</evidence>
<protein>
    <submittedName>
        <fullName evidence="4">Uncharacterized protein</fullName>
    </submittedName>
</protein>
<dbReference type="InterPro" id="IPR027038">
    <property type="entry name" value="RanGap"/>
</dbReference>